<keyword evidence="1" id="KW-0472">Membrane</keyword>
<reference evidence="2 3" key="1">
    <citation type="submission" date="2020-08" db="EMBL/GenBank/DDBJ databases">
        <title>Genome public.</title>
        <authorList>
            <person name="Liu C."/>
            <person name="Sun Q."/>
        </authorList>
    </citation>
    <scope>NUCLEOTIDE SEQUENCE [LARGE SCALE GENOMIC DNA]</scope>
    <source>
        <strain evidence="2 3">NSJ-26</strain>
    </source>
</reference>
<evidence type="ECO:0000313" key="3">
    <source>
        <dbReference type="Proteomes" id="UP000601522"/>
    </source>
</evidence>
<sequence length="168" mass="18958">MSKLLTEQKVLKKLNIENFRNLTKDKVITMASMLDKMDPEVAKKAIEQFPEFSNTAKEMLKEYKDTLDKGLETNKESVESYYSVCKVTIETLQKQLENEELSFEERKYIIDKMLEVSKMMSEKDSENKKFIAIMSGLGLAAVGLVVAGLSSALGGNTNIEVSDAEDRI</sequence>
<comment type="caution">
    <text evidence="2">The sequence shown here is derived from an EMBL/GenBank/DDBJ whole genome shotgun (WGS) entry which is preliminary data.</text>
</comment>
<keyword evidence="1" id="KW-1133">Transmembrane helix</keyword>
<dbReference type="Proteomes" id="UP000601522">
    <property type="component" value="Unassembled WGS sequence"/>
</dbReference>
<keyword evidence="3" id="KW-1185">Reference proteome</keyword>
<gene>
    <name evidence="2" type="ORF">H8689_02215</name>
</gene>
<feature type="transmembrane region" description="Helical" evidence="1">
    <location>
        <begin position="130"/>
        <end position="153"/>
    </location>
</feature>
<dbReference type="RefSeq" id="WP_249322767.1">
    <property type="nucleotide sequence ID" value="NZ_JACRTK010000001.1"/>
</dbReference>
<organism evidence="2 3">
    <name type="scientific">Wansuia hejianensis</name>
    <dbReference type="NCBI Taxonomy" id="2763667"/>
    <lineage>
        <taxon>Bacteria</taxon>
        <taxon>Bacillati</taxon>
        <taxon>Bacillota</taxon>
        <taxon>Clostridia</taxon>
        <taxon>Lachnospirales</taxon>
        <taxon>Lachnospiraceae</taxon>
        <taxon>Wansuia</taxon>
    </lineage>
</organism>
<protein>
    <submittedName>
        <fullName evidence="2">Uncharacterized protein</fullName>
    </submittedName>
</protein>
<evidence type="ECO:0000256" key="1">
    <source>
        <dbReference type="SAM" id="Phobius"/>
    </source>
</evidence>
<accession>A0A926EWU7</accession>
<name>A0A926EWU7_9FIRM</name>
<proteinExistence type="predicted"/>
<keyword evidence="1" id="KW-0812">Transmembrane</keyword>
<evidence type="ECO:0000313" key="2">
    <source>
        <dbReference type="EMBL" id="MBC8589955.1"/>
    </source>
</evidence>
<dbReference type="EMBL" id="JACRTK010000001">
    <property type="protein sequence ID" value="MBC8589955.1"/>
    <property type="molecule type" value="Genomic_DNA"/>
</dbReference>
<dbReference type="AlphaFoldDB" id="A0A926EWU7"/>